<accession>A0ABP8R879</accession>
<evidence type="ECO:0000313" key="3">
    <source>
        <dbReference type="Proteomes" id="UP001500503"/>
    </source>
</evidence>
<protein>
    <submittedName>
        <fullName evidence="2">Uncharacterized protein</fullName>
    </submittedName>
</protein>
<dbReference type="EMBL" id="BAABHF010000067">
    <property type="protein sequence ID" value="GAA4520673.1"/>
    <property type="molecule type" value="Genomic_DNA"/>
</dbReference>
<sequence length="54" mass="5448">MFAVQTTTIRNSCVMPGILELSTDGSADPGRPWSAAAQAVEPSGRSRPGSGASA</sequence>
<proteinExistence type="predicted"/>
<gene>
    <name evidence="2" type="ORF">GCM10023191_097930</name>
</gene>
<reference evidence="3" key="1">
    <citation type="journal article" date="2019" name="Int. J. Syst. Evol. Microbiol.">
        <title>The Global Catalogue of Microorganisms (GCM) 10K type strain sequencing project: providing services to taxonomists for standard genome sequencing and annotation.</title>
        <authorList>
            <consortium name="The Broad Institute Genomics Platform"/>
            <consortium name="The Broad Institute Genome Sequencing Center for Infectious Disease"/>
            <person name="Wu L."/>
            <person name="Ma J."/>
        </authorList>
    </citation>
    <scope>NUCLEOTIDE SEQUENCE [LARGE SCALE GENOMIC DNA]</scope>
    <source>
        <strain evidence="3">JCM 17933</strain>
    </source>
</reference>
<organism evidence="2 3">
    <name type="scientific">Actinoallomurus oryzae</name>
    <dbReference type="NCBI Taxonomy" id="502180"/>
    <lineage>
        <taxon>Bacteria</taxon>
        <taxon>Bacillati</taxon>
        <taxon>Actinomycetota</taxon>
        <taxon>Actinomycetes</taxon>
        <taxon>Streptosporangiales</taxon>
        <taxon>Thermomonosporaceae</taxon>
        <taxon>Actinoallomurus</taxon>
    </lineage>
</organism>
<comment type="caution">
    <text evidence="2">The sequence shown here is derived from an EMBL/GenBank/DDBJ whole genome shotgun (WGS) entry which is preliminary data.</text>
</comment>
<evidence type="ECO:0000256" key="1">
    <source>
        <dbReference type="SAM" id="MobiDB-lite"/>
    </source>
</evidence>
<feature type="compositionally biased region" description="Low complexity" evidence="1">
    <location>
        <begin position="42"/>
        <end position="54"/>
    </location>
</feature>
<name>A0ABP8R879_9ACTN</name>
<keyword evidence="3" id="KW-1185">Reference proteome</keyword>
<evidence type="ECO:0000313" key="2">
    <source>
        <dbReference type="EMBL" id="GAA4520673.1"/>
    </source>
</evidence>
<dbReference type="Proteomes" id="UP001500503">
    <property type="component" value="Unassembled WGS sequence"/>
</dbReference>
<feature type="region of interest" description="Disordered" evidence="1">
    <location>
        <begin position="23"/>
        <end position="54"/>
    </location>
</feature>